<sequence>MEYKESSINYLEGDICNSSFIYWLHEWYPAYKPELGSCLGTALLASEKVTDVLKTGSNDDLYLVGKFTIIDKSRNYSSNAKISSIYEMLKI</sequence>
<proteinExistence type="predicted"/>
<comment type="caution">
    <text evidence="1">The sequence shown here is derived from an EMBL/GenBank/DDBJ whole genome shotgun (WGS) entry which is preliminary data.</text>
</comment>
<name>A0A9W4R231_PSEHA</name>
<keyword evidence="2" id="KW-1185">Reference proteome</keyword>
<reference evidence="1" key="1">
    <citation type="submission" date="2022-07" db="EMBL/GenBank/DDBJ databases">
        <authorList>
            <person name="Criscuolo A."/>
        </authorList>
    </citation>
    <scope>NUCLEOTIDE SEQUENCE</scope>
    <source>
        <strain evidence="1">CIP103197</strain>
    </source>
</reference>
<gene>
    <name evidence="1" type="ORF">PSEHALCIP103_02812</name>
</gene>
<protein>
    <submittedName>
        <fullName evidence="1">Uncharacterized protein</fullName>
    </submittedName>
</protein>
<dbReference type="EMBL" id="CAMAPB010000046">
    <property type="protein sequence ID" value="CAH9062937.1"/>
    <property type="molecule type" value="Genomic_DNA"/>
</dbReference>
<accession>A0A9W4R231</accession>
<dbReference type="Proteomes" id="UP001152447">
    <property type="component" value="Unassembled WGS sequence"/>
</dbReference>
<evidence type="ECO:0000313" key="2">
    <source>
        <dbReference type="Proteomes" id="UP001152447"/>
    </source>
</evidence>
<dbReference type="AlphaFoldDB" id="A0A9W4R231"/>
<organism evidence="1 2">
    <name type="scientific">Pseudoalteromonas haloplanktis</name>
    <name type="common">Alteromonas haloplanktis</name>
    <dbReference type="NCBI Taxonomy" id="228"/>
    <lineage>
        <taxon>Bacteria</taxon>
        <taxon>Pseudomonadati</taxon>
        <taxon>Pseudomonadota</taxon>
        <taxon>Gammaproteobacteria</taxon>
        <taxon>Alteromonadales</taxon>
        <taxon>Pseudoalteromonadaceae</taxon>
        <taxon>Pseudoalteromonas</taxon>
    </lineage>
</organism>
<evidence type="ECO:0000313" key="1">
    <source>
        <dbReference type="EMBL" id="CAH9062937.1"/>
    </source>
</evidence>